<reference evidence="3 4" key="1">
    <citation type="journal article" date="2020" name="bioRxiv">
        <title>Sequence and annotation of 42 cannabis genomes reveals extensive copy number variation in cannabinoid synthesis and pathogen resistance genes.</title>
        <authorList>
            <person name="Mckernan K.J."/>
            <person name="Helbert Y."/>
            <person name="Kane L.T."/>
            <person name="Ebling H."/>
            <person name="Zhang L."/>
            <person name="Liu B."/>
            <person name="Eaton Z."/>
            <person name="Mclaughlin S."/>
            <person name="Kingan S."/>
            <person name="Baybayan P."/>
            <person name="Concepcion G."/>
            <person name="Jordan M."/>
            <person name="Riva A."/>
            <person name="Barbazuk W."/>
            <person name="Harkins T."/>
        </authorList>
    </citation>
    <scope>NUCLEOTIDE SEQUENCE [LARGE SCALE GENOMIC DNA]</scope>
    <source>
        <strain evidence="4">cv. Jamaican Lion 4</strain>
        <tissue evidence="3">Leaf</tissue>
    </source>
</reference>
<dbReference type="AlphaFoldDB" id="A0A7J6G7Y8"/>
<dbReference type="Gene3D" id="1.10.238.10">
    <property type="entry name" value="EF-hand"/>
    <property type="match status" value="1"/>
</dbReference>
<name>A0A7J6G7Y8_CANSA</name>
<dbReference type="InterPro" id="IPR018247">
    <property type="entry name" value="EF_Hand_1_Ca_BS"/>
</dbReference>
<evidence type="ECO:0000313" key="3">
    <source>
        <dbReference type="EMBL" id="KAF4379085.1"/>
    </source>
</evidence>
<proteinExistence type="predicted"/>
<evidence type="ECO:0000259" key="2">
    <source>
        <dbReference type="PROSITE" id="PS50222"/>
    </source>
</evidence>
<sequence length="107" mass="12377">MVIQVHFATKTVVVQRQKVQTQCSKEQLMSKFKRHDMNGDGKLSKNDIKKVFKELGSSSGFYRANIAMFRSHNEHNGYVNINDDKEFEELVDYAYECGYKVEACTTN</sequence>
<dbReference type="Proteomes" id="UP000525078">
    <property type="component" value="Unassembled WGS sequence"/>
</dbReference>
<dbReference type="SUPFAM" id="SSF47473">
    <property type="entry name" value="EF-hand"/>
    <property type="match status" value="1"/>
</dbReference>
<protein>
    <recommendedName>
        <fullName evidence="2">EF-hand domain-containing protein</fullName>
    </recommendedName>
</protein>
<keyword evidence="1" id="KW-0106">Calcium</keyword>
<dbReference type="EMBL" id="JAATIP010000070">
    <property type="protein sequence ID" value="KAF4379085.1"/>
    <property type="molecule type" value="Genomic_DNA"/>
</dbReference>
<dbReference type="InterPro" id="IPR011992">
    <property type="entry name" value="EF-hand-dom_pair"/>
</dbReference>
<dbReference type="Pfam" id="PF13405">
    <property type="entry name" value="EF-hand_6"/>
    <property type="match status" value="1"/>
</dbReference>
<comment type="caution">
    <text evidence="3">The sequence shown here is derived from an EMBL/GenBank/DDBJ whole genome shotgun (WGS) entry which is preliminary data.</text>
</comment>
<dbReference type="GO" id="GO:0005509">
    <property type="term" value="F:calcium ion binding"/>
    <property type="evidence" value="ECO:0007669"/>
    <property type="project" value="InterPro"/>
</dbReference>
<dbReference type="PROSITE" id="PS50222">
    <property type="entry name" value="EF_HAND_2"/>
    <property type="match status" value="1"/>
</dbReference>
<dbReference type="InterPro" id="IPR002048">
    <property type="entry name" value="EF_hand_dom"/>
</dbReference>
<evidence type="ECO:0000256" key="1">
    <source>
        <dbReference type="ARBA" id="ARBA00022837"/>
    </source>
</evidence>
<organism evidence="3 4">
    <name type="scientific">Cannabis sativa</name>
    <name type="common">Hemp</name>
    <name type="synonym">Marijuana</name>
    <dbReference type="NCBI Taxonomy" id="3483"/>
    <lineage>
        <taxon>Eukaryota</taxon>
        <taxon>Viridiplantae</taxon>
        <taxon>Streptophyta</taxon>
        <taxon>Embryophyta</taxon>
        <taxon>Tracheophyta</taxon>
        <taxon>Spermatophyta</taxon>
        <taxon>Magnoliopsida</taxon>
        <taxon>eudicotyledons</taxon>
        <taxon>Gunneridae</taxon>
        <taxon>Pentapetalae</taxon>
        <taxon>rosids</taxon>
        <taxon>fabids</taxon>
        <taxon>Rosales</taxon>
        <taxon>Cannabaceae</taxon>
        <taxon>Cannabis</taxon>
    </lineage>
</organism>
<dbReference type="PROSITE" id="PS00018">
    <property type="entry name" value="EF_HAND_1"/>
    <property type="match status" value="1"/>
</dbReference>
<evidence type="ECO:0000313" key="4">
    <source>
        <dbReference type="Proteomes" id="UP000525078"/>
    </source>
</evidence>
<feature type="domain" description="EF-hand" evidence="2">
    <location>
        <begin position="23"/>
        <end position="58"/>
    </location>
</feature>
<gene>
    <name evidence="3" type="ORF">F8388_022172</name>
</gene>
<accession>A0A7J6G7Y8</accession>